<dbReference type="PRINTS" id="PR00340">
    <property type="entry name" value="PIIGLNB"/>
</dbReference>
<evidence type="ECO:0000256" key="7">
    <source>
        <dbReference type="ARBA" id="ARBA00023177"/>
    </source>
</evidence>
<feature type="transmembrane region" description="Helical" evidence="9">
    <location>
        <begin position="41"/>
        <end position="60"/>
    </location>
</feature>
<dbReference type="RefSeq" id="WP_209293128.1">
    <property type="nucleotide sequence ID" value="NZ_JAFIQO010000109.1"/>
</dbReference>
<keyword evidence="3" id="KW-0813">Transport</keyword>
<feature type="domain" description="Ammonium transporter AmtB-like" evidence="10">
    <location>
        <begin position="5"/>
        <end position="393"/>
    </location>
</feature>
<evidence type="ECO:0000256" key="4">
    <source>
        <dbReference type="ARBA" id="ARBA00022692"/>
    </source>
</evidence>
<evidence type="ECO:0000256" key="1">
    <source>
        <dbReference type="ARBA" id="ARBA00004141"/>
    </source>
</evidence>
<dbReference type="InterPro" id="IPR001905">
    <property type="entry name" value="Ammonium_transpt"/>
</dbReference>
<evidence type="ECO:0000256" key="9">
    <source>
        <dbReference type="SAM" id="Phobius"/>
    </source>
</evidence>
<feature type="transmembrane region" description="Helical" evidence="9">
    <location>
        <begin position="6"/>
        <end position="29"/>
    </location>
</feature>
<dbReference type="PANTHER" id="PTHR11730:SF89">
    <property type="entry name" value="AMMONIUM TRANSPORTER SLL0108-RELATED"/>
    <property type="match status" value="1"/>
</dbReference>
<dbReference type="SUPFAM" id="SSF54913">
    <property type="entry name" value="GlnB-like"/>
    <property type="match status" value="1"/>
</dbReference>
<feature type="transmembrane region" description="Helical" evidence="9">
    <location>
        <begin position="278"/>
        <end position="299"/>
    </location>
</feature>
<feature type="transmembrane region" description="Helical" evidence="9">
    <location>
        <begin position="225"/>
        <end position="248"/>
    </location>
</feature>
<comment type="caution">
    <text evidence="11">The sequence shown here is derived from an EMBL/GenBank/DDBJ whole genome shotgun (WGS) entry which is preliminary data.</text>
</comment>
<dbReference type="Gene3D" id="1.10.3430.10">
    <property type="entry name" value="Ammonium transporter AmtB like domains"/>
    <property type="match status" value="1"/>
</dbReference>
<sequence length="557" mass="59427">MDMSVWYLLGAVLVFFMQCGFAMVETGFTRAKNAGNIIMKNLMDFCIGTVVFFILGYGIMNSENYFFGLIGRPEYQMFTDFANFDWSNFFFQLVFCATAATIVSGAMAERTKFSTYCIYSAVISAIVYPIEAGWVWNSAGWLAKLGYVDFAGSSVIHMVGGIASVIGAAMLGPRIGKYTKGKDGKVVVNAFPGHSLTLGALGCFILWFAWYGFNGAAASDPTQLAQILGTTTIAPAVATFACMLFTWIRNGAPDVSMCLNASLAGLVGITAGCANVDAVGATIIGLVDGILVVIVVEFIDQKLKIDDPVGAVAVHGCNGLWGTVAVGLFDYNNGVFYGGGFHQLGVQVLGVVCIAAYTAVAMTIVFTILKHTIGLRVSAEEEIMGLDIAEHDLASAYADFLPISATTMGGVTTETIDVTDLRDKKLAPIIGGAKEAGGRYTKLTIMCKEDRFAILKDAMSQIGVTGMTVSHVMGCGTQKGKTGQYRGVKIDMNLLPQLQVDIVVSTVPPELVVEAAKKALYTGEYGDGKIFLYDVENVVRIRTNETGIAALDNDVAH</sequence>
<dbReference type="EMBL" id="JAFIQO010000109">
    <property type="protein sequence ID" value="MBP0056453.1"/>
    <property type="molecule type" value="Genomic_DNA"/>
</dbReference>
<dbReference type="PROSITE" id="PS00638">
    <property type="entry name" value="PII_GLNB_CTER"/>
    <property type="match status" value="1"/>
</dbReference>
<dbReference type="Gene3D" id="3.30.70.120">
    <property type="match status" value="1"/>
</dbReference>
<feature type="transmembrane region" description="Helical" evidence="9">
    <location>
        <begin position="89"/>
        <end position="106"/>
    </location>
</feature>
<dbReference type="Proteomes" id="UP001315001">
    <property type="component" value="Unassembled WGS sequence"/>
</dbReference>
<keyword evidence="4 9" id="KW-0812">Transmembrane</keyword>
<dbReference type="NCBIfam" id="TIGR00836">
    <property type="entry name" value="amt"/>
    <property type="match status" value="1"/>
</dbReference>
<keyword evidence="6 9" id="KW-0472">Membrane</keyword>
<dbReference type="SUPFAM" id="SSF111352">
    <property type="entry name" value="Ammonium transporter"/>
    <property type="match status" value="1"/>
</dbReference>
<accession>A0ABS3ZIL4</accession>
<keyword evidence="12" id="KW-1185">Reference proteome</keyword>
<feature type="transmembrane region" description="Helical" evidence="9">
    <location>
        <begin position="113"/>
        <end position="130"/>
    </location>
</feature>
<protein>
    <submittedName>
        <fullName evidence="11">Ammonium transporter</fullName>
    </submittedName>
</protein>
<evidence type="ECO:0000313" key="12">
    <source>
        <dbReference type="Proteomes" id="UP001315001"/>
    </source>
</evidence>
<evidence type="ECO:0000256" key="8">
    <source>
        <dbReference type="RuleBase" id="RU003936"/>
    </source>
</evidence>
<gene>
    <name evidence="11" type="primary">amt</name>
    <name evidence="11" type="ORF">JYQ75_03410</name>
</gene>
<feature type="transmembrane region" description="Helical" evidence="9">
    <location>
        <begin position="311"/>
        <end position="329"/>
    </location>
</feature>
<dbReference type="Pfam" id="PF00543">
    <property type="entry name" value="P-II"/>
    <property type="match status" value="1"/>
</dbReference>
<dbReference type="InterPro" id="IPR015867">
    <property type="entry name" value="N-reg_PII/ATP_PRibTrfase_C"/>
</dbReference>
<dbReference type="SMART" id="SM00938">
    <property type="entry name" value="P-II"/>
    <property type="match status" value="1"/>
</dbReference>
<evidence type="ECO:0000256" key="6">
    <source>
        <dbReference type="ARBA" id="ARBA00023136"/>
    </source>
</evidence>
<keyword evidence="7" id="KW-0924">Ammonia transport</keyword>
<keyword evidence="5 9" id="KW-1133">Transmembrane helix</keyword>
<reference evidence="11 12" key="1">
    <citation type="submission" date="2021-02" db="EMBL/GenBank/DDBJ databases">
        <title>Lactate utilizing bacteria of the human gut.</title>
        <authorList>
            <person name="Sheridan P.O."/>
        </authorList>
    </citation>
    <scope>NUCLEOTIDE SEQUENCE [LARGE SCALE GENOMIC DNA]</scope>
    <source>
        <strain evidence="11 12">HTF-83D</strain>
    </source>
</reference>
<organism evidence="11 12">
    <name type="scientific">Anaerobutyricum soehngenii</name>
    <dbReference type="NCBI Taxonomy" id="105843"/>
    <lineage>
        <taxon>Bacteria</taxon>
        <taxon>Bacillati</taxon>
        <taxon>Bacillota</taxon>
        <taxon>Clostridia</taxon>
        <taxon>Lachnospirales</taxon>
        <taxon>Lachnospiraceae</taxon>
        <taxon>Anaerobutyricum</taxon>
    </lineage>
</organism>
<evidence type="ECO:0000256" key="5">
    <source>
        <dbReference type="ARBA" id="ARBA00022989"/>
    </source>
</evidence>
<feature type="transmembrane region" description="Helical" evidence="9">
    <location>
        <begin position="150"/>
        <end position="172"/>
    </location>
</feature>
<evidence type="ECO:0000259" key="10">
    <source>
        <dbReference type="Pfam" id="PF00909"/>
    </source>
</evidence>
<dbReference type="InterPro" id="IPR002187">
    <property type="entry name" value="N-reg_PII"/>
</dbReference>
<dbReference type="InterPro" id="IPR024041">
    <property type="entry name" value="NH4_transpt_AmtB-like_dom"/>
</dbReference>
<dbReference type="InterPro" id="IPR018047">
    <property type="entry name" value="Ammonium_transpt_CS"/>
</dbReference>
<dbReference type="InterPro" id="IPR017918">
    <property type="entry name" value="N-reg_PII_CS"/>
</dbReference>
<dbReference type="PANTHER" id="PTHR11730">
    <property type="entry name" value="AMMONIUM TRANSPORTER"/>
    <property type="match status" value="1"/>
</dbReference>
<comment type="similarity">
    <text evidence="2">Belongs to the ammonia transporter channel (TC 1.A.11.2) family.</text>
</comment>
<feature type="transmembrane region" description="Helical" evidence="9">
    <location>
        <begin position="193"/>
        <end position="213"/>
    </location>
</feature>
<feature type="transmembrane region" description="Helical" evidence="9">
    <location>
        <begin position="255"/>
        <end position="272"/>
    </location>
</feature>
<evidence type="ECO:0000313" key="11">
    <source>
        <dbReference type="EMBL" id="MBP0056453.1"/>
    </source>
</evidence>
<comment type="subcellular location">
    <subcellularLocation>
        <location evidence="1">Membrane</location>
        <topology evidence="1">Multi-pass membrane protein</topology>
    </subcellularLocation>
</comment>
<evidence type="ECO:0000256" key="3">
    <source>
        <dbReference type="ARBA" id="ARBA00022448"/>
    </source>
</evidence>
<dbReference type="PROSITE" id="PS01219">
    <property type="entry name" value="AMMONIUM_TRANSP"/>
    <property type="match status" value="1"/>
</dbReference>
<name>A0ABS3ZIL4_9FIRM</name>
<dbReference type="InterPro" id="IPR029020">
    <property type="entry name" value="Ammonium/urea_transptr"/>
</dbReference>
<evidence type="ECO:0000256" key="2">
    <source>
        <dbReference type="ARBA" id="ARBA00005887"/>
    </source>
</evidence>
<dbReference type="PROSITE" id="PS51343">
    <property type="entry name" value="PII_GLNB_DOM"/>
    <property type="match status" value="1"/>
</dbReference>
<feature type="transmembrane region" description="Helical" evidence="9">
    <location>
        <begin position="349"/>
        <end position="369"/>
    </location>
</feature>
<dbReference type="InterPro" id="IPR011322">
    <property type="entry name" value="N-reg_PII-like_a/b"/>
</dbReference>
<dbReference type="Pfam" id="PF00909">
    <property type="entry name" value="Ammonium_transp"/>
    <property type="match status" value="1"/>
</dbReference>
<comment type="similarity">
    <text evidence="8">Belongs to the P(II) protein family.</text>
</comment>
<proteinExistence type="inferred from homology"/>